<organism evidence="1 2">
    <name type="scientific">Rhizobium leguminosarum bv. trifolii</name>
    <dbReference type="NCBI Taxonomy" id="386"/>
    <lineage>
        <taxon>Bacteria</taxon>
        <taxon>Pseudomonadati</taxon>
        <taxon>Pseudomonadota</taxon>
        <taxon>Alphaproteobacteria</taxon>
        <taxon>Hyphomicrobiales</taxon>
        <taxon>Rhizobiaceae</taxon>
        <taxon>Rhizobium/Agrobacterium group</taxon>
        <taxon>Rhizobium</taxon>
    </lineage>
</organism>
<dbReference type="RefSeq" id="WP_116272632.1">
    <property type="nucleotide sequence ID" value="NZ_KZ859521.1"/>
</dbReference>
<reference evidence="1 2" key="1">
    <citation type="submission" date="2017-03" db="EMBL/GenBank/DDBJ databases">
        <title>Genome analysis of Rhizobial strains effectives or ineffectives for nitrogen fixation isolated from bean seeds.</title>
        <authorList>
            <person name="Peralta H."/>
            <person name="Aguilar-Vera A."/>
            <person name="Mora Y."/>
            <person name="Vargas-Lagunas C."/>
            <person name="Girard L."/>
            <person name="Mora J."/>
        </authorList>
    </citation>
    <scope>NUCLEOTIDE SEQUENCE [LARGE SCALE GENOMIC DNA]</scope>
    <source>
        <strain evidence="1 2">CCGM5</strain>
    </source>
</reference>
<evidence type="ECO:0000313" key="2">
    <source>
        <dbReference type="Proteomes" id="UP000256748"/>
    </source>
</evidence>
<comment type="caution">
    <text evidence="1">The sequence shown here is derived from an EMBL/GenBank/DDBJ whole genome shotgun (WGS) entry which is preliminary data.</text>
</comment>
<name>A0A3E1BY71_RHILT</name>
<dbReference type="Proteomes" id="UP000256748">
    <property type="component" value="Unassembled WGS sequence"/>
</dbReference>
<evidence type="ECO:0000313" key="1">
    <source>
        <dbReference type="EMBL" id="RFB99963.1"/>
    </source>
</evidence>
<sequence length="83" mass="9374">MALPKGGSHGVENLVGAYPEIEDYLKTEYGIDTSMTFDGRRDTLTYPTPDHATWTKPRTEDDIIVNVNDINRTVFEVTISEVR</sequence>
<dbReference type="EMBL" id="NAOO01000004">
    <property type="protein sequence ID" value="RFB99963.1"/>
    <property type="molecule type" value="Genomic_DNA"/>
</dbReference>
<proteinExistence type="predicted"/>
<protein>
    <submittedName>
        <fullName evidence="1">Uncharacterized protein</fullName>
    </submittedName>
</protein>
<dbReference type="AlphaFoldDB" id="A0A3E1BY71"/>
<accession>A0A3E1BY71</accession>
<gene>
    <name evidence="1" type="ORF">B5K10_05515</name>
</gene>